<sequence>MGKKKKDKDKKKDKKSTSSKTSHKGSDQKKKKKDKKVKPSKSKCSANKNKKKGSRKPDSAASNLSASVVVRAMDAVQKNQQEVNKIVALMDAIRTNQVTKHHKDDLDRIQMLIKNISYREEGLPDLVRPVTFTYVQKAIIKKITGINEKGKCDGDPKDKVPTITIPFDNLNLVPTKPSAKKKK</sequence>
<comment type="caution">
    <text evidence="2">The sequence shown here is derived from an EMBL/GenBank/DDBJ whole genome shotgun (WGS) entry which is preliminary data.</text>
</comment>
<dbReference type="Proteomes" id="UP001142055">
    <property type="component" value="Chromosome 2"/>
</dbReference>
<protein>
    <submittedName>
        <fullName evidence="2">Uncharacterized protein</fullName>
    </submittedName>
</protein>
<proteinExistence type="predicted"/>
<organism evidence="2 3">
    <name type="scientific">Blomia tropicalis</name>
    <name type="common">Mite</name>
    <dbReference type="NCBI Taxonomy" id="40697"/>
    <lineage>
        <taxon>Eukaryota</taxon>
        <taxon>Metazoa</taxon>
        <taxon>Ecdysozoa</taxon>
        <taxon>Arthropoda</taxon>
        <taxon>Chelicerata</taxon>
        <taxon>Arachnida</taxon>
        <taxon>Acari</taxon>
        <taxon>Acariformes</taxon>
        <taxon>Sarcoptiformes</taxon>
        <taxon>Astigmata</taxon>
        <taxon>Glycyphagoidea</taxon>
        <taxon>Echimyopodidae</taxon>
        <taxon>Blomia</taxon>
    </lineage>
</organism>
<feature type="compositionally biased region" description="Basic residues" evidence="1">
    <location>
        <begin position="29"/>
        <end position="41"/>
    </location>
</feature>
<feature type="region of interest" description="Disordered" evidence="1">
    <location>
        <begin position="1"/>
        <end position="63"/>
    </location>
</feature>
<evidence type="ECO:0000313" key="2">
    <source>
        <dbReference type="EMBL" id="KAJ6219825.1"/>
    </source>
</evidence>
<dbReference type="EMBL" id="JAPWDV010000002">
    <property type="protein sequence ID" value="KAJ6219825.1"/>
    <property type="molecule type" value="Genomic_DNA"/>
</dbReference>
<evidence type="ECO:0000256" key="1">
    <source>
        <dbReference type="SAM" id="MobiDB-lite"/>
    </source>
</evidence>
<accession>A0A9Q0M5Z8</accession>
<gene>
    <name evidence="2" type="ORF">RDWZM_005637</name>
</gene>
<name>A0A9Q0M5Z8_BLOTA</name>
<dbReference type="AlphaFoldDB" id="A0A9Q0M5Z8"/>
<feature type="compositionally biased region" description="Basic residues" evidence="1">
    <location>
        <begin position="1"/>
        <end position="14"/>
    </location>
</feature>
<dbReference type="OrthoDB" id="10643952at2759"/>
<evidence type="ECO:0000313" key="3">
    <source>
        <dbReference type="Proteomes" id="UP001142055"/>
    </source>
</evidence>
<reference evidence="2" key="1">
    <citation type="submission" date="2022-12" db="EMBL/GenBank/DDBJ databases">
        <title>Genome assemblies of Blomia tropicalis.</title>
        <authorList>
            <person name="Cui Y."/>
        </authorList>
    </citation>
    <scope>NUCLEOTIDE SEQUENCE</scope>
    <source>
        <tissue evidence="2">Adult mites</tissue>
    </source>
</reference>
<keyword evidence="3" id="KW-1185">Reference proteome</keyword>